<dbReference type="EMBL" id="DS022301">
    <property type="protein sequence ID" value="OAJ38322.1"/>
    <property type="molecule type" value="Genomic_DNA"/>
</dbReference>
<dbReference type="InterPro" id="IPR006016">
    <property type="entry name" value="UspA"/>
</dbReference>
<dbReference type="Pfam" id="PF00582">
    <property type="entry name" value="Usp"/>
    <property type="match status" value="1"/>
</dbReference>
<proteinExistence type="predicted"/>
<dbReference type="PRINTS" id="PR01438">
    <property type="entry name" value="UNVRSLSTRESS"/>
</dbReference>
<dbReference type="SUPFAM" id="SSF52402">
    <property type="entry name" value="Adenine nucleotide alpha hydrolases-like"/>
    <property type="match status" value="1"/>
</dbReference>
<evidence type="ECO:0000259" key="2">
    <source>
        <dbReference type="Pfam" id="PF00582"/>
    </source>
</evidence>
<dbReference type="STRING" id="403673.A0A177WF74"/>
<dbReference type="OrthoDB" id="843225at2759"/>
<sequence length="200" mass="21446">MSAVPNTTTVPSAVAAPSTTTVPSTVAAPSAAAAPVHEEVHAEVHESSSRTICIAIDGSSSSTYAIEWAIKNILRKETDQVVVLHVRPLITIPALSYGAPFVDYGETLSVKEDASRIESHELLIKTAKAIKQHGLHVRAIALRGDAREELVFKIEDVKADMVIMGSRGLTTLNRLFLGSVSEHLIHNLKCPVIVTRDPNA</sequence>
<evidence type="ECO:0000313" key="3">
    <source>
        <dbReference type="EMBL" id="OAJ38322.1"/>
    </source>
</evidence>
<feature type="region of interest" description="Disordered" evidence="1">
    <location>
        <begin position="1"/>
        <end position="21"/>
    </location>
</feature>
<protein>
    <recommendedName>
        <fullName evidence="2">UspA domain-containing protein</fullName>
    </recommendedName>
</protein>
<dbReference type="VEuPathDB" id="FungiDB:BDEG_22278"/>
<dbReference type="EMBL" id="DS022301">
    <property type="protein sequence ID" value="OAJ38334.1"/>
    <property type="molecule type" value="Genomic_DNA"/>
</dbReference>
<evidence type="ECO:0000313" key="4">
    <source>
        <dbReference type="EMBL" id="OAJ38334.1"/>
    </source>
</evidence>
<dbReference type="PANTHER" id="PTHR31964:SF113">
    <property type="entry name" value="USPA DOMAIN-CONTAINING PROTEIN"/>
    <property type="match status" value="1"/>
</dbReference>
<dbReference type="Proteomes" id="UP000077115">
    <property type="component" value="Unassembled WGS sequence"/>
</dbReference>
<accession>A0A177WF74</accession>
<feature type="compositionally biased region" description="Low complexity" evidence="1">
    <location>
        <begin position="7"/>
        <end position="21"/>
    </location>
</feature>
<gene>
    <name evidence="3" type="ORF">BDEG_22269</name>
    <name evidence="4" type="ORF">BDEG_22278</name>
</gene>
<dbReference type="PANTHER" id="PTHR31964">
    <property type="entry name" value="ADENINE NUCLEOTIDE ALPHA HYDROLASES-LIKE SUPERFAMILY PROTEIN"/>
    <property type="match status" value="1"/>
</dbReference>
<dbReference type="InterPro" id="IPR006015">
    <property type="entry name" value="Universal_stress_UspA"/>
</dbReference>
<dbReference type="Gene3D" id="3.40.50.620">
    <property type="entry name" value="HUPs"/>
    <property type="match status" value="1"/>
</dbReference>
<evidence type="ECO:0000256" key="1">
    <source>
        <dbReference type="SAM" id="MobiDB-lite"/>
    </source>
</evidence>
<dbReference type="CDD" id="cd23659">
    <property type="entry name" value="USP_At3g01520-like"/>
    <property type="match status" value="1"/>
</dbReference>
<reference evidence="4 5" key="2">
    <citation type="submission" date="2016-05" db="EMBL/GenBank/DDBJ databases">
        <title>Lineage-specific infection strategies underlie the spectrum of fungal disease in amphibians.</title>
        <authorList>
            <person name="Cuomo C.A."/>
            <person name="Farrer R.A."/>
            <person name="James T."/>
            <person name="Longcore J."/>
            <person name="Birren B."/>
        </authorList>
    </citation>
    <scope>NUCLEOTIDE SEQUENCE [LARGE SCALE GENOMIC DNA]</scope>
    <source>
        <strain evidence="4 5">JEL423</strain>
    </source>
</reference>
<dbReference type="InterPro" id="IPR014729">
    <property type="entry name" value="Rossmann-like_a/b/a_fold"/>
</dbReference>
<dbReference type="eggNOG" id="ENOG502QRPI">
    <property type="taxonomic scope" value="Eukaryota"/>
</dbReference>
<dbReference type="AlphaFoldDB" id="A0A177WF74"/>
<dbReference type="VEuPathDB" id="FungiDB:BDEG_22269"/>
<evidence type="ECO:0000313" key="5">
    <source>
        <dbReference type="Proteomes" id="UP000077115"/>
    </source>
</evidence>
<organism evidence="4 5">
    <name type="scientific">Batrachochytrium dendrobatidis (strain JEL423)</name>
    <dbReference type="NCBI Taxonomy" id="403673"/>
    <lineage>
        <taxon>Eukaryota</taxon>
        <taxon>Fungi</taxon>
        <taxon>Fungi incertae sedis</taxon>
        <taxon>Chytridiomycota</taxon>
        <taxon>Chytridiomycota incertae sedis</taxon>
        <taxon>Chytridiomycetes</taxon>
        <taxon>Rhizophydiales</taxon>
        <taxon>Rhizophydiales incertae sedis</taxon>
        <taxon>Batrachochytrium</taxon>
    </lineage>
</organism>
<reference evidence="4 5" key="1">
    <citation type="submission" date="2006-10" db="EMBL/GenBank/DDBJ databases">
        <title>The Genome Sequence of Batrachochytrium dendrobatidis JEL423.</title>
        <authorList>
            <consortium name="The Broad Institute Genome Sequencing Platform"/>
            <person name="Birren B."/>
            <person name="Lander E."/>
            <person name="Galagan J."/>
            <person name="Cuomo C."/>
            <person name="Devon K."/>
            <person name="Jaffe D."/>
            <person name="Butler J."/>
            <person name="Alvarez P."/>
            <person name="Gnerre S."/>
            <person name="Grabherr M."/>
            <person name="Kleber M."/>
            <person name="Mauceli E."/>
            <person name="Brockman W."/>
            <person name="Young S."/>
            <person name="LaButti K."/>
            <person name="Sykes S."/>
            <person name="DeCaprio D."/>
            <person name="Crawford M."/>
            <person name="Koehrsen M."/>
            <person name="Engels R."/>
            <person name="Montgomery P."/>
            <person name="Pearson M."/>
            <person name="Howarth C."/>
            <person name="Larson L."/>
            <person name="White J."/>
            <person name="O'Leary S."/>
            <person name="Kodira C."/>
            <person name="Zeng Q."/>
            <person name="Yandava C."/>
            <person name="Alvarado L."/>
            <person name="Longcore J."/>
            <person name="James T."/>
        </authorList>
    </citation>
    <scope>NUCLEOTIDE SEQUENCE [LARGE SCALE GENOMIC DNA]</scope>
    <source>
        <strain evidence="4 5">JEL423</strain>
    </source>
</reference>
<name>A0A177WF74_BATDL</name>
<feature type="domain" description="UspA" evidence="2">
    <location>
        <begin position="50"/>
        <end position="196"/>
    </location>
</feature>